<dbReference type="OrthoDB" id="9813383at2"/>
<dbReference type="Gene3D" id="3.40.50.880">
    <property type="match status" value="1"/>
</dbReference>
<dbReference type="CDD" id="cd01745">
    <property type="entry name" value="GATase1_2"/>
    <property type="match status" value="1"/>
</dbReference>
<dbReference type="PANTHER" id="PTHR43235">
    <property type="entry name" value="GLUTAMINE AMIDOTRANSFERASE PB2B2.05-RELATED"/>
    <property type="match status" value="1"/>
</dbReference>
<keyword evidence="1" id="KW-0808">Transferase</keyword>
<evidence type="ECO:0000313" key="1">
    <source>
        <dbReference type="EMBL" id="SFV25856.1"/>
    </source>
</evidence>
<dbReference type="GO" id="GO:0005829">
    <property type="term" value="C:cytosol"/>
    <property type="evidence" value="ECO:0007669"/>
    <property type="project" value="TreeGrafter"/>
</dbReference>
<keyword evidence="1" id="KW-0315">Glutamine amidotransferase</keyword>
<dbReference type="InterPro" id="IPR044668">
    <property type="entry name" value="PuuD-like"/>
</dbReference>
<reference evidence="2" key="1">
    <citation type="submission" date="2016-10" db="EMBL/GenBank/DDBJ databases">
        <authorList>
            <person name="Varghese N."/>
            <person name="Submissions S."/>
        </authorList>
    </citation>
    <scope>NUCLEOTIDE SEQUENCE [LARGE SCALE GENOMIC DNA]</scope>
    <source>
        <strain evidence="2">DSM 1565</strain>
    </source>
</reference>
<dbReference type="GO" id="GO:0016740">
    <property type="term" value="F:transferase activity"/>
    <property type="evidence" value="ECO:0007669"/>
    <property type="project" value="UniProtKB-KW"/>
</dbReference>
<dbReference type="InterPro" id="IPR029062">
    <property type="entry name" value="Class_I_gatase-like"/>
</dbReference>
<gene>
    <name evidence="1" type="ORF">SAMN04488557_0200</name>
</gene>
<dbReference type="PROSITE" id="PS51273">
    <property type="entry name" value="GATASE_TYPE_1"/>
    <property type="match status" value="1"/>
</dbReference>
<dbReference type="AlphaFoldDB" id="A0A1I7MU19"/>
<keyword evidence="2" id="KW-1185">Reference proteome</keyword>
<name>A0A1I7MU19_9HYPH</name>
<dbReference type="SUPFAM" id="SSF52317">
    <property type="entry name" value="Class I glutamine amidotransferase-like"/>
    <property type="match status" value="1"/>
</dbReference>
<accession>A0A1I7MU19</accession>
<dbReference type="PANTHER" id="PTHR43235:SF1">
    <property type="entry name" value="GLUTAMINE AMIDOTRANSFERASE PB2B2.05-RELATED"/>
    <property type="match status" value="1"/>
</dbReference>
<dbReference type="EMBL" id="FPCH01000001">
    <property type="protein sequence ID" value="SFV25856.1"/>
    <property type="molecule type" value="Genomic_DNA"/>
</dbReference>
<sequence length="258" mass="27885">MSRRPLVGVICCTRVPEDPVQGVAERYLRAAPFIGADFVLVPSMPDISNAASILSRLDGVLLTGSPSNVAPHLYRSADEGDGPFDPRRDEMAFRLISESVERDRPVLGICRGFQEIAVAYGATLRRDLGEAERAQIHHTPPGLPIEEMFKLEHRVDLASGGILERAMGASSIVVNSAHFQGVSDLGNKLAVEATSADGVIEGIRPSGGERVLAVQWHPEWRVAENPISRELFAWFGLLLKGASMREAADLVADKARAG</sequence>
<dbReference type="STRING" id="51670.SAMN04488557_0200"/>
<dbReference type="GO" id="GO:0033969">
    <property type="term" value="F:gamma-glutamyl-gamma-aminobutyrate hydrolase activity"/>
    <property type="evidence" value="ECO:0007669"/>
    <property type="project" value="TreeGrafter"/>
</dbReference>
<dbReference type="InterPro" id="IPR011697">
    <property type="entry name" value="Peptidase_C26"/>
</dbReference>
<dbReference type="Proteomes" id="UP000199423">
    <property type="component" value="Unassembled WGS sequence"/>
</dbReference>
<dbReference type="RefSeq" id="WP_092862987.1">
    <property type="nucleotide sequence ID" value="NZ_FPCH01000001.1"/>
</dbReference>
<protein>
    <submittedName>
        <fullName evidence="1">Putative glutamine amidotransferase</fullName>
    </submittedName>
</protein>
<organism evidence="1 2">
    <name type="scientific">Hyphomicrobium facile</name>
    <dbReference type="NCBI Taxonomy" id="51670"/>
    <lineage>
        <taxon>Bacteria</taxon>
        <taxon>Pseudomonadati</taxon>
        <taxon>Pseudomonadota</taxon>
        <taxon>Alphaproteobacteria</taxon>
        <taxon>Hyphomicrobiales</taxon>
        <taxon>Hyphomicrobiaceae</taxon>
        <taxon>Hyphomicrobium</taxon>
    </lineage>
</organism>
<dbReference type="GO" id="GO:0006598">
    <property type="term" value="P:polyamine catabolic process"/>
    <property type="evidence" value="ECO:0007669"/>
    <property type="project" value="TreeGrafter"/>
</dbReference>
<dbReference type="Pfam" id="PF07722">
    <property type="entry name" value="Peptidase_C26"/>
    <property type="match status" value="1"/>
</dbReference>
<evidence type="ECO:0000313" key="2">
    <source>
        <dbReference type="Proteomes" id="UP000199423"/>
    </source>
</evidence>
<proteinExistence type="predicted"/>